<evidence type="ECO:0000256" key="3">
    <source>
        <dbReference type="SAM" id="MobiDB-lite"/>
    </source>
</evidence>
<dbReference type="InterPro" id="IPR013491">
    <property type="entry name" value="Tape_meas_N"/>
</dbReference>
<dbReference type="NCBIfam" id="TIGR02675">
    <property type="entry name" value="tape_meas_nterm"/>
    <property type="match status" value="1"/>
</dbReference>
<evidence type="ECO:0000256" key="2">
    <source>
        <dbReference type="SAM" id="Coils"/>
    </source>
</evidence>
<dbReference type="EMBL" id="BK015744">
    <property type="protein sequence ID" value="DAE22980.1"/>
    <property type="molecule type" value="Genomic_DNA"/>
</dbReference>
<evidence type="ECO:0000256" key="1">
    <source>
        <dbReference type="ARBA" id="ARBA00022465"/>
    </source>
</evidence>
<keyword evidence="1" id="KW-1245">Viral tail assembly</keyword>
<protein>
    <submittedName>
        <fullName evidence="5">Tail length tape measure protein</fullName>
    </submittedName>
</protein>
<feature type="region of interest" description="Disordered" evidence="3">
    <location>
        <begin position="771"/>
        <end position="794"/>
    </location>
</feature>
<organism evidence="5">
    <name type="scientific">Siphoviridae sp. ct2u94</name>
    <dbReference type="NCBI Taxonomy" id="2826277"/>
    <lineage>
        <taxon>Viruses</taxon>
        <taxon>Duplodnaviria</taxon>
        <taxon>Heunggongvirae</taxon>
        <taxon>Uroviricota</taxon>
        <taxon>Caudoviricetes</taxon>
    </lineage>
</organism>
<feature type="compositionally biased region" description="Basic and acidic residues" evidence="3">
    <location>
        <begin position="772"/>
        <end position="785"/>
    </location>
</feature>
<keyword evidence="1" id="KW-1188">Viral release from host cell</keyword>
<feature type="coiled-coil region" evidence="2">
    <location>
        <begin position="570"/>
        <end position="642"/>
    </location>
</feature>
<reference evidence="5" key="1">
    <citation type="journal article" date="2021" name="Proc. Natl. Acad. Sci. U.S.A.">
        <title>A Catalog of Tens of Thousands of Viruses from Human Metagenomes Reveals Hidden Associations with Chronic Diseases.</title>
        <authorList>
            <person name="Tisza M.J."/>
            <person name="Buck C.B."/>
        </authorList>
    </citation>
    <scope>NUCLEOTIDE SEQUENCE</scope>
    <source>
        <strain evidence="5">Ct2u94</strain>
    </source>
</reference>
<dbReference type="GO" id="GO:0098003">
    <property type="term" value="P:viral tail assembly"/>
    <property type="evidence" value="ECO:0007669"/>
    <property type="project" value="UniProtKB-KW"/>
</dbReference>
<proteinExistence type="predicted"/>
<evidence type="ECO:0000313" key="5">
    <source>
        <dbReference type="EMBL" id="DAE22980.1"/>
    </source>
</evidence>
<dbReference type="Pfam" id="PF20155">
    <property type="entry name" value="TMP_3"/>
    <property type="match status" value="1"/>
</dbReference>
<evidence type="ECO:0000259" key="4">
    <source>
        <dbReference type="Pfam" id="PF20155"/>
    </source>
</evidence>
<keyword evidence="2" id="KW-0175">Coiled coil</keyword>
<name>A0A8S5QWF3_9CAUD</name>
<sequence length="1146" mass="119169">MAGSVNAGSIVYEVDMDTAKLIAARREVDAALNGMSGSMGRLEASVNRTERSVASMEGALSSLSGVAKGVIAALSVQQVAQYGNEWVTVNNKLANSVRSTEQLADVTQRVFDISQNTMSSLTATATLYGRLERATRSAGTSTQDLITLTETINKGLAVSGATTEEASSTMTQLSQALASGVLRGEEFNSISENGSRLAVALADSLGVTIGQLRAMAAQGKLTTEVVVNGLLQQSDKIAKEFSNTAMTMGQAMTIATNNIVKFVGESSTVSTGIKAFNTGIISLSQNLDTISTVLVALTAVMGSRFAGALAMATAAKVKDTAATIAASKASAVAAKDIEIEAGAKLRLADIEKAATIQTLKLAEGRLTTLKTTQASVASEVRLAEAEAASIRTTIAQIESEKALEIQRLKSQITDQGRIATATRMAQLQQASAALNTRLAAAEAATAQARASAISSAEAAVSTARLAAADATGVATAANGRYIASQEAAVIATRAASTSLGLLRGAMGLVGGPAGVAMIAGAAVFYFWQQAQQAKQEAVSFADGVDRLTDSLKAMSNTSLRGTIADANTALRGQQDVVSDLKSEIASLTKERDDAEASGKKYGTTIEQGNGLLQRAAQLTDQINQKQRDLEAVESKLSNTTKLRDEAQVTLSNNMLSAMGIHDNLIERGSTLERVQGAVAKAFGTTADEINRANQAGQGYNPKSMQVSPATQKGDDAILDLEQRNKLLKIQDERLRAVTKAGMEQAKVTSNPNQIAAAKKLAGENYDLQQAEAARKKAASDAESQSKKSATSAESVSQKLAKLKEQSELAAGSTQEMSREQAILRAQQSLGKGATDDQIRQAGEYAAKTFDSAKAIRDLAQAEQGRKFATQEIAAAAVMPDAQTGAVQNPTAEIDLREQQKLEALAKYQAIDLQNAQLYEDAKTAIQEQAANARQQIAVNEANMQSQAISSIVGSVSQGFDGLANLAASAAGKSSGAYQAMFALSKGFAVAQAALNLQLAISQAMADPTALTPAQKFANYAAIASAGASLLTSIGSISMGGAREHGGPVNASSMYRVGEGGKPEIFKASNGSQYMIPGDNGSVISNRDISGGGGAGGGLVMNFNFDIQTTGGVDEATQKQMAQMMQTVAIRTIKDQQRPSGLLSKGR</sequence>
<feature type="domain" description="Tape measure protein N-terminal" evidence="4">
    <location>
        <begin position="77"/>
        <end position="265"/>
    </location>
</feature>
<accession>A0A8S5QWF3</accession>